<dbReference type="AlphaFoldDB" id="A0A3R9RJT8"/>
<dbReference type="InterPro" id="IPR005234">
    <property type="entry name" value="ScpB_csome_segregation"/>
</dbReference>
<dbReference type="Pfam" id="PF04079">
    <property type="entry name" value="SMC_ScpB"/>
    <property type="match status" value="1"/>
</dbReference>
<protein>
    <recommendedName>
        <fullName evidence="7">SMC-Scp complex subunit ScpB</fullName>
    </recommendedName>
</protein>
<dbReference type="EMBL" id="RCOR01000001">
    <property type="protein sequence ID" value="RSN70912.1"/>
    <property type="molecule type" value="Genomic_DNA"/>
</dbReference>
<reference evidence="5 6" key="1">
    <citation type="submission" date="2018-10" db="EMBL/GenBank/DDBJ databases">
        <title>Co-occurring genomic capacity for anaerobic methane metabolism and dissimilatory sulfite reduction discovered in the Korarchaeota.</title>
        <authorList>
            <person name="Mckay L.J."/>
            <person name="Dlakic M."/>
            <person name="Fields M.W."/>
            <person name="Delmont T.O."/>
            <person name="Eren A.M."/>
            <person name="Jay Z.J."/>
            <person name="Klingelsmith K.B."/>
            <person name="Rusch D.B."/>
            <person name="Inskeep W.P."/>
        </authorList>
    </citation>
    <scope>NUCLEOTIDE SEQUENCE [LARGE SCALE GENOMIC DNA]</scope>
    <source>
        <strain evidence="5 6">WS</strain>
    </source>
</reference>
<accession>A0A3R9RJT8</accession>
<evidence type="ECO:0000256" key="3">
    <source>
        <dbReference type="ARBA" id="ARBA00022829"/>
    </source>
</evidence>
<evidence type="ECO:0000256" key="2">
    <source>
        <dbReference type="ARBA" id="ARBA00022618"/>
    </source>
</evidence>
<dbReference type="GO" id="GO:0051301">
    <property type="term" value="P:cell division"/>
    <property type="evidence" value="ECO:0007669"/>
    <property type="project" value="UniProtKB-KW"/>
</dbReference>
<sequence>MSSWERAKRLLEALLFASSRAVDEGTIERVCGLRGEEIGEAVREINEELAGHPFIVEALDGKYLMKLKREYEIAVSSFFESKLLSKAELRTLAVIAANEPLDISSLVAYRGGASRRHLRKLRSLGLISVSREGRRKVLRTTAKFKSMFSIESGGEIVEPGDGGSGDKT</sequence>
<proteinExistence type="predicted"/>
<dbReference type="GO" id="GO:0051304">
    <property type="term" value="P:chromosome separation"/>
    <property type="evidence" value="ECO:0007669"/>
    <property type="project" value="InterPro"/>
</dbReference>
<evidence type="ECO:0000256" key="4">
    <source>
        <dbReference type="ARBA" id="ARBA00023306"/>
    </source>
</evidence>
<name>A0A3R9RJT8_9CREN</name>
<keyword evidence="1" id="KW-0963">Cytoplasm</keyword>
<keyword evidence="4" id="KW-0131">Cell cycle</keyword>
<dbReference type="Gene3D" id="1.10.10.10">
    <property type="entry name" value="Winged helix-like DNA-binding domain superfamily/Winged helix DNA-binding domain"/>
    <property type="match status" value="2"/>
</dbReference>
<dbReference type="InterPro" id="IPR036390">
    <property type="entry name" value="WH_DNA-bd_sf"/>
</dbReference>
<dbReference type="PANTHER" id="PTHR34298">
    <property type="entry name" value="SEGREGATION AND CONDENSATION PROTEIN B"/>
    <property type="match status" value="1"/>
</dbReference>
<dbReference type="InterPro" id="IPR036388">
    <property type="entry name" value="WH-like_DNA-bd_sf"/>
</dbReference>
<evidence type="ECO:0000313" key="5">
    <source>
        <dbReference type="EMBL" id="RSN70912.1"/>
    </source>
</evidence>
<evidence type="ECO:0000256" key="1">
    <source>
        <dbReference type="ARBA" id="ARBA00022490"/>
    </source>
</evidence>
<organism evidence="5 6">
    <name type="scientific">Candidatus Korarchaeum cryptofilum</name>
    <dbReference type="NCBI Taxonomy" id="498846"/>
    <lineage>
        <taxon>Archaea</taxon>
        <taxon>Thermoproteota</taxon>
        <taxon>Candidatus Korarchaeia</taxon>
        <taxon>Candidatus Korarchaeales</taxon>
        <taxon>Candidatus Korarchaeaceae</taxon>
        <taxon>Candidatus Korarchaeum</taxon>
    </lineage>
</organism>
<dbReference type="SUPFAM" id="SSF46785">
    <property type="entry name" value="Winged helix' DNA-binding domain"/>
    <property type="match status" value="2"/>
</dbReference>
<comment type="caution">
    <text evidence="5">The sequence shown here is derived from an EMBL/GenBank/DDBJ whole genome shotgun (WGS) entry which is preliminary data.</text>
</comment>
<evidence type="ECO:0000313" key="6">
    <source>
        <dbReference type="Proteomes" id="UP000278149"/>
    </source>
</evidence>
<dbReference type="Proteomes" id="UP000278149">
    <property type="component" value="Unassembled WGS sequence"/>
</dbReference>
<gene>
    <name evidence="5" type="ORF">D9Q81_00070</name>
</gene>
<evidence type="ECO:0008006" key="7">
    <source>
        <dbReference type="Google" id="ProtNLM"/>
    </source>
</evidence>
<keyword evidence="3" id="KW-0159">Chromosome partition</keyword>
<dbReference type="PANTHER" id="PTHR34298:SF2">
    <property type="entry name" value="SEGREGATION AND CONDENSATION PROTEIN B"/>
    <property type="match status" value="1"/>
</dbReference>
<keyword evidence="2" id="KW-0132">Cell division</keyword>
<dbReference type="RefSeq" id="WP_125740281.1">
    <property type="nucleotide sequence ID" value="NZ_RCOR01000001.1"/>
</dbReference>